<dbReference type="PRINTS" id="PR00988">
    <property type="entry name" value="URIDINKINASE"/>
</dbReference>
<sequence length="239" mass="27017">MSSIVVLIGGGHAAGKLTTAKLLKQEIESSMAHEPAVELIDLRSYEIKVQDNADVLNSKASAITVNKNGSSAPALKPSRFQFSKLKQYLAEQKTTPENNIQKVFIVHGLYALYDKELRDMSHMKVFIDSDADTRLIRWIRRDITNNKEPATLEYVINSYLQGARTEMSDYIFPTKEFADVIMPRGAEANAVKLIFDGILLNLEDKSLVSTERVRGNLRPTGHFDMEKFDDQKNKFYTLN</sequence>
<feature type="domain" description="Phosphoribulokinase/uridine kinase" evidence="1">
    <location>
        <begin position="7"/>
        <end position="187"/>
    </location>
</feature>
<dbReference type="AlphaFoldDB" id="A0A1E4SPH3"/>
<accession>A0A1E4SPH3</accession>
<gene>
    <name evidence="2" type="ORF">CANTADRAFT_72923</name>
</gene>
<dbReference type="GeneID" id="30985230"/>
<keyword evidence="3" id="KW-1185">Reference proteome</keyword>
<name>A0A1E4SPH3_9ASCO</name>
<evidence type="ECO:0000259" key="1">
    <source>
        <dbReference type="Pfam" id="PF00485"/>
    </source>
</evidence>
<organism evidence="2 3">
    <name type="scientific">Suhomyces tanzawaensis NRRL Y-17324</name>
    <dbReference type="NCBI Taxonomy" id="984487"/>
    <lineage>
        <taxon>Eukaryota</taxon>
        <taxon>Fungi</taxon>
        <taxon>Dikarya</taxon>
        <taxon>Ascomycota</taxon>
        <taxon>Saccharomycotina</taxon>
        <taxon>Pichiomycetes</taxon>
        <taxon>Debaryomycetaceae</taxon>
        <taxon>Suhomyces</taxon>
    </lineage>
</organism>
<evidence type="ECO:0000313" key="2">
    <source>
        <dbReference type="EMBL" id="ODV81421.1"/>
    </source>
</evidence>
<dbReference type="GO" id="GO:0005524">
    <property type="term" value="F:ATP binding"/>
    <property type="evidence" value="ECO:0007669"/>
    <property type="project" value="InterPro"/>
</dbReference>
<dbReference type="PANTHER" id="PTHR10285">
    <property type="entry name" value="URIDINE KINASE"/>
    <property type="match status" value="1"/>
</dbReference>
<protein>
    <submittedName>
        <fullName evidence="2">p-loop containing nucleoside triphosphate hydrolase protein</fullName>
    </submittedName>
</protein>
<dbReference type="Pfam" id="PF00485">
    <property type="entry name" value="PRK"/>
    <property type="match status" value="1"/>
</dbReference>
<dbReference type="InterPro" id="IPR006083">
    <property type="entry name" value="PRK/URK"/>
</dbReference>
<dbReference type="RefSeq" id="XP_020066543.1">
    <property type="nucleotide sequence ID" value="XM_020211094.1"/>
</dbReference>
<dbReference type="STRING" id="984487.A0A1E4SPH3"/>
<dbReference type="SUPFAM" id="SSF52540">
    <property type="entry name" value="P-loop containing nucleoside triphosphate hydrolases"/>
    <property type="match status" value="1"/>
</dbReference>
<dbReference type="GO" id="GO:0016301">
    <property type="term" value="F:kinase activity"/>
    <property type="evidence" value="ECO:0007669"/>
    <property type="project" value="InterPro"/>
</dbReference>
<dbReference type="Gene3D" id="3.40.50.300">
    <property type="entry name" value="P-loop containing nucleotide triphosphate hydrolases"/>
    <property type="match status" value="1"/>
</dbReference>
<dbReference type="OrthoDB" id="738517at2759"/>
<dbReference type="InterPro" id="IPR027417">
    <property type="entry name" value="P-loop_NTPase"/>
</dbReference>
<dbReference type="GO" id="GO:0016787">
    <property type="term" value="F:hydrolase activity"/>
    <property type="evidence" value="ECO:0007669"/>
    <property type="project" value="UniProtKB-KW"/>
</dbReference>
<dbReference type="Proteomes" id="UP000094285">
    <property type="component" value="Unassembled WGS sequence"/>
</dbReference>
<proteinExistence type="predicted"/>
<keyword evidence="2" id="KW-0378">Hydrolase</keyword>
<dbReference type="EMBL" id="KV453909">
    <property type="protein sequence ID" value="ODV81421.1"/>
    <property type="molecule type" value="Genomic_DNA"/>
</dbReference>
<evidence type="ECO:0000313" key="3">
    <source>
        <dbReference type="Proteomes" id="UP000094285"/>
    </source>
</evidence>
<reference evidence="3" key="1">
    <citation type="submission" date="2016-05" db="EMBL/GenBank/DDBJ databases">
        <title>Comparative genomics of biotechnologically important yeasts.</title>
        <authorList>
            <consortium name="DOE Joint Genome Institute"/>
            <person name="Riley R."/>
            <person name="Haridas S."/>
            <person name="Wolfe K.H."/>
            <person name="Lopes M.R."/>
            <person name="Hittinger C.T."/>
            <person name="Goker M."/>
            <person name="Salamov A."/>
            <person name="Wisecaver J."/>
            <person name="Long T.M."/>
            <person name="Aerts A.L."/>
            <person name="Barry K."/>
            <person name="Choi C."/>
            <person name="Clum A."/>
            <person name="Coughlan A.Y."/>
            <person name="Deshpande S."/>
            <person name="Douglass A.P."/>
            <person name="Hanson S.J."/>
            <person name="Klenk H.-P."/>
            <person name="Labutti K."/>
            <person name="Lapidus A."/>
            <person name="Lindquist E."/>
            <person name="Lipzen A."/>
            <person name="Meier-Kolthoff J.P."/>
            <person name="Ohm R.A."/>
            <person name="Otillar R.P."/>
            <person name="Pangilinan J."/>
            <person name="Peng Y."/>
            <person name="Rokas A."/>
            <person name="Rosa C.A."/>
            <person name="Scheuner C."/>
            <person name="Sibirny A.A."/>
            <person name="Slot J.C."/>
            <person name="Stielow J.B."/>
            <person name="Sun H."/>
            <person name="Kurtzman C.P."/>
            <person name="Blackwell M."/>
            <person name="Grigoriev I.V."/>
            <person name="Jeffries T.W."/>
        </authorList>
    </citation>
    <scope>NUCLEOTIDE SEQUENCE [LARGE SCALE GENOMIC DNA]</scope>
    <source>
        <strain evidence="3">NRRL Y-17324</strain>
    </source>
</reference>